<dbReference type="GO" id="GO:0003723">
    <property type="term" value="F:RNA binding"/>
    <property type="evidence" value="ECO:0007669"/>
    <property type="project" value="InterPro"/>
</dbReference>
<dbReference type="HAMAP" id="MF_01010">
    <property type="entry name" value="23SrRNA_methyltr_RlmD"/>
    <property type="match status" value="1"/>
</dbReference>
<feature type="active site" description="Nucleophile" evidence="11">
    <location>
        <position position="407"/>
    </location>
</feature>
<dbReference type="FunFam" id="3.40.50.150:FF:000009">
    <property type="entry name" value="23S rRNA (Uracil(1939)-C(5))-methyltransferase RlmD"/>
    <property type="match status" value="1"/>
</dbReference>
<feature type="binding site" evidence="11">
    <location>
        <position position="333"/>
    </location>
    <ligand>
        <name>S-adenosyl-L-methionine</name>
        <dbReference type="ChEBI" id="CHEBI:59789"/>
    </ligand>
</feature>
<keyword evidence="4 11" id="KW-0808">Transferase</keyword>
<evidence type="ECO:0000256" key="3">
    <source>
        <dbReference type="ARBA" id="ARBA00022603"/>
    </source>
</evidence>
<dbReference type="NCBIfam" id="TIGR00479">
    <property type="entry name" value="rumA"/>
    <property type="match status" value="1"/>
</dbReference>
<dbReference type="PROSITE" id="PS50926">
    <property type="entry name" value="TRAM"/>
    <property type="match status" value="1"/>
</dbReference>
<dbReference type="Pfam" id="PF05958">
    <property type="entry name" value="tRNA_U5-meth_tr"/>
    <property type="match status" value="1"/>
</dbReference>
<keyword evidence="13" id="KW-1185">Reference proteome</keyword>
<dbReference type="InterPro" id="IPR010280">
    <property type="entry name" value="U5_MeTrfase_fam"/>
</dbReference>
<dbReference type="InterPro" id="IPR029063">
    <property type="entry name" value="SAM-dependent_MTases_sf"/>
</dbReference>
<dbReference type="Gene3D" id="3.40.50.150">
    <property type="entry name" value="Vaccinia Virus protein VP39"/>
    <property type="match status" value="1"/>
</dbReference>
<evidence type="ECO:0000256" key="10">
    <source>
        <dbReference type="ARBA" id="ARBA00059995"/>
    </source>
</evidence>
<dbReference type="NCBIfam" id="NF009639">
    <property type="entry name" value="PRK13168.1"/>
    <property type="match status" value="1"/>
</dbReference>
<dbReference type="InterPro" id="IPR030391">
    <property type="entry name" value="MeTrfase_TrmA_CS"/>
</dbReference>
<dbReference type="PROSITE" id="PS01230">
    <property type="entry name" value="TRMA_1"/>
    <property type="match status" value="1"/>
</dbReference>
<comment type="catalytic activity">
    <reaction evidence="9 11">
        <text>uridine(1939) in 23S rRNA + S-adenosyl-L-methionine = 5-methyluridine(1939) in 23S rRNA + S-adenosyl-L-homocysteine + H(+)</text>
        <dbReference type="Rhea" id="RHEA:42908"/>
        <dbReference type="Rhea" id="RHEA-COMP:10278"/>
        <dbReference type="Rhea" id="RHEA-COMP:10279"/>
        <dbReference type="ChEBI" id="CHEBI:15378"/>
        <dbReference type="ChEBI" id="CHEBI:57856"/>
        <dbReference type="ChEBI" id="CHEBI:59789"/>
        <dbReference type="ChEBI" id="CHEBI:65315"/>
        <dbReference type="ChEBI" id="CHEBI:74447"/>
        <dbReference type="EC" id="2.1.1.190"/>
    </reaction>
</comment>
<organism evidence="12 13">
    <name type="scientific">Piscirickettsia salmonis</name>
    <dbReference type="NCBI Taxonomy" id="1238"/>
    <lineage>
        <taxon>Bacteria</taxon>
        <taxon>Pseudomonadati</taxon>
        <taxon>Pseudomonadota</taxon>
        <taxon>Gammaproteobacteria</taxon>
        <taxon>Thiotrichales</taxon>
        <taxon>Piscirickettsiaceae</taxon>
        <taxon>Piscirickettsia</taxon>
    </lineage>
</organism>
<evidence type="ECO:0000313" key="13">
    <source>
        <dbReference type="Proteomes" id="UP000422232"/>
    </source>
</evidence>
<reference evidence="12 13" key="1">
    <citation type="submission" date="2019-04" db="EMBL/GenBank/DDBJ databases">
        <title>Complete genome sequencing of Piscirickettsia salmonis strain Psal-009.</title>
        <authorList>
            <person name="Schober I."/>
            <person name="Bunk B."/>
            <person name="Sproer C."/>
            <person name="Carril G.P."/>
            <person name="Riedel T."/>
            <person name="Flores-Herrera P.A."/>
            <person name="Nourdin-Galindo G."/>
            <person name="Marshall S.H."/>
            <person name="Overmann J."/>
        </authorList>
    </citation>
    <scope>NUCLEOTIDE SEQUENCE [LARGE SCALE GENOMIC DNA]</scope>
    <source>
        <strain evidence="12 13">Psal-009</strain>
    </source>
</reference>
<accession>A0A9Q6LJR3</accession>
<dbReference type="Gene3D" id="2.40.50.1070">
    <property type="match status" value="1"/>
</dbReference>
<keyword evidence="7 11" id="KW-0408">Iron</keyword>
<feature type="binding site" evidence="11">
    <location>
        <position position="167"/>
    </location>
    <ligand>
        <name>[4Fe-4S] cluster</name>
        <dbReference type="ChEBI" id="CHEBI:49883"/>
    </ligand>
</feature>
<dbReference type="Proteomes" id="UP000422232">
    <property type="component" value="Chromosome"/>
</dbReference>
<evidence type="ECO:0000256" key="4">
    <source>
        <dbReference type="ARBA" id="ARBA00022679"/>
    </source>
</evidence>
<dbReference type="CDD" id="cd02440">
    <property type="entry name" value="AdoMet_MTases"/>
    <property type="match status" value="1"/>
</dbReference>
<evidence type="ECO:0000256" key="9">
    <source>
        <dbReference type="ARBA" id="ARBA00052756"/>
    </source>
</evidence>
<dbReference type="SUPFAM" id="SSF53335">
    <property type="entry name" value="S-adenosyl-L-methionine-dependent methyltransferases"/>
    <property type="match status" value="1"/>
</dbReference>
<evidence type="ECO:0000256" key="8">
    <source>
        <dbReference type="ARBA" id="ARBA00023014"/>
    </source>
</evidence>
<keyword evidence="3 11" id="KW-0489">Methyltransferase</keyword>
<dbReference type="AlphaFoldDB" id="A0A9Q6LJR3"/>
<keyword evidence="5 11" id="KW-0949">S-adenosyl-L-methionine</keyword>
<sequence length="449" mass="50986">MARRRHKPVPKEPVQVVIDKIDHEGRGIAYHDGRTVFVDGALPKEEVVFQYVSRRAKVAEARTLDVIQASRERVDAKCAHFYLCGGCSLQHMSPEAQIDFKQHTLLEQLKHFGQIQPEQVLAPLVNTMPWAYRRRARLGVRYVHKKEQVLVGFREKHSSFLADLSSCQVLTANVGEHLEAFKVMFSSLDAKETIPQVEVVVGDDQTALIIRHLEPLSDHDLKALIEFCQRLNFELYLQPKGPLTIHRIYPEPVSGRLPGQERLSYCLPDFNLEFKFHVSDFTQVNSEINRQMVPLAVNLLAPGDDDKVLDLFCGLGNFTLPIATRAKEVVGVEGSERMVERGYENAKHNNLNNVRFYAADLSQPEHKASWYDEQYDLILLDPARSGADVLLNHIERFSARRIVYVSCNPATLSRDAGILAQKGYQLKKAGVMDMFPHTVHVESIALFEK</sequence>
<dbReference type="Gene3D" id="2.40.50.140">
    <property type="entry name" value="Nucleic acid-binding proteins"/>
    <property type="match status" value="1"/>
</dbReference>
<keyword evidence="2 11" id="KW-0698">rRNA processing</keyword>
<gene>
    <name evidence="11 12" type="primary">rlmD</name>
    <name evidence="12" type="ORF">Psal009_01307</name>
</gene>
<evidence type="ECO:0000256" key="11">
    <source>
        <dbReference type="HAMAP-Rule" id="MF_01010"/>
    </source>
</evidence>
<evidence type="ECO:0000313" key="12">
    <source>
        <dbReference type="EMBL" id="QGO05418.1"/>
    </source>
</evidence>
<dbReference type="InterPro" id="IPR012340">
    <property type="entry name" value="NA-bd_OB-fold"/>
</dbReference>
<dbReference type="GO" id="GO:0070041">
    <property type="term" value="F:rRNA (uridine-C5-)-methyltransferase activity"/>
    <property type="evidence" value="ECO:0007669"/>
    <property type="project" value="UniProtKB-UniRule"/>
</dbReference>
<dbReference type="EMBL" id="CP038908">
    <property type="protein sequence ID" value="QGO05418.1"/>
    <property type="molecule type" value="Genomic_DNA"/>
</dbReference>
<dbReference type="RefSeq" id="WP_016211474.1">
    <property type="nucleotide sequence ID" value="NZ_CP012413.1"/>
</dbReference>
<feature type="binding site" evidence="11">
    <location>
        <position position="360"/>
    </location>
    <ligand>
        <name>S-adenosyl-L-methionine</name>
        <dbReference type="ChEBI" id="CHEBI:59789"/>
    </ligand>
</feature>
<feature type="binding site" evidence="11">
    <location>
        <position position="84"/>
    </location>
    <ligand>
        <name>[4Fe-4S] cluster</name>
        <dbReference type="ChEBI" id="CHEBI:49883"/>
    </ligand>
</feature>
<dbReference type="InterPro" id="IPR001566">
    <property type="entry name" value="23S_rRNA_MeTrfase_RlmD"/>
</dbReference>
<feature type="binding site" evidence="11">
    <location>
        <position position="283"/>
    </location>
    <ligand>
        <name>S-adenosyl-L-methionine</name>
        <dbReference type="ChEBI" id="CHEBI:59789"/>
    </ligand>
</feature>
<comment type="function">
    <text evidence="10 11">Catalyzes the formation of 5-methyl-uridine at position 1939 (m5U1939) in 23S rRNA.</text>
</comment>
<dbReference type="PANTHER" id="PTHR11061">
    <property type="entry name" value="RNA M5U METHYLTRANSFERASE"/>
    <property type="match status" value="1"/>
</dbReference>
<dbReference type="InterPro" id="IPR030390">
    <property type="entry name" value="MeTrfase_TrmA_AS"/>
</dbReference>
<dbReference type="PROSITE" id="PS51687">
    <property type="entry name" value="SAM_MT_RNA_M5U"/>
    <property type="match status" value="1"/>
</dbReference>
<keyword evidence="8 11" id="KW-0411">Iron-sulfur</keyword>
<feature type="binding site" evidence="11">
    <location>
        <position position="317"/>
    </location>
    <ligand>
        <name>S-adenosyl-L-methionine</name>
        <dbReference type="ChEBI" id="CHEBI:59789"/>
    </ligand>
</feature>
<keyword evidence="1 11" id="KW-0004">4Fe-4S</keyword>
<feature type="binding site" evidence="11">
    <location>
        <position position="78"/>
    </location>
    <ligand>
        <name>[4Fe-4S] cluster</name>
        <dbReference type="ChEBI" id="CHEBI:49883"/>
    </ligand>
</feature>
<protein>
    <recommendedName>
        <fullName evidence="11">23S rRNA (uracil(1939)-C(5))-methyltransferase RlmD</fullName>
        <ecNumber evidence="11">2.1.1.190</ecNumber>
    </recommendedName>
    <alternativeName>
        <fullName evidence="11">23S rRNA(m5U1939)-methyltransferase</fullName>
    </alternativeName>
</protein>
<dbReference type="GO" id="GO:0070475">
    <property type="term" value="P:rRNA base methylation"/>
    <property type="evidence" value="ECO:0007669"/>
    <property type="project" value="TreeGrafter"/>
</dbReference>
<dbReference type="PROSITE" id="PS01231">
    <property type="entry name" value="TRMA_2"/>
    <property type="match status" value="1"/>
</dbReference>
<comment type="similarity">
    <text evidence="11">Belongs to the class I-like SAM-binding methyltransferase superfamily. RNA M5U methyltransferase family. RlmD subfamily.</text>
</comment>
<feature type="binding site" evidence="11">
    <location>
        <position position="381"/>
    </location>
    <ligand>
        <name>S-adenosyl-L-methionine</name>
        <dbReference type="ChEBI" id="CHEBI:59789"/>
    </ligand>
</feature>
<dbReference type="FunFam" id="2.40.50.140:FF:000097">
    <property type="entry name" value="23S rRNA (uracil(1939)-C(5))-methyltransferase RlmD"/>
    <property type="match status" value="1"/>
</dbReference>
<dbReference type="GO" id="GO:0051539">
    <property type="term" value="F:4 iron, 4 sulfur cluster binding"/>
    <property type="evidence" value="ECO:0007669"/>
    <property type="project" value="UniProtKB-KW"/>
</dbReference>
<name>A0A9Q6LJR3_PISSA</name>
<dbReference type="SUPFAM" id="SSF50249">
    <property type="entry name" value="Nucleic acid-binding proteins"/>
    <property type="match status" value="1"/>
</dbReference>
<dbReference type="Pfam" id="PF01938">
    <property type="entry name" value="TRAM"/>
    <property type="match status" value="1"/>
</dbReference>
<evidence type="ECO:0000256" key="1">
    <source>
        <dbReference type="ARBA" id="ARBA00022485"/>
    </source>
</evidence>
<dbReference type="GO" id="GO:0005506">
    <property type="term" value="F:iron ion binding"/>
    <property type="evidence" value="ECO:0007669"/>
    <property type="project" value="UniProtKB-UniRule"/>
</dbReference>
<dbReference type="PANTHER" id="PTHR11061:SF49">
    <property type="entry name" value="23S RRNA (URACIL(1939)-C(5))-METHYLTRANSFERASE RLMD"/>
    <property type="match status" value="1"/>
</dbReference>
<evidence type="ECO:0000256" key="5">
    <source>
        <dbReference type="ARBA" id="ARBA00022691"/>
    </source>
</evidence>
<feature type="binding site" evidence="11">
    <location>
        <position position="312"/>
    </location>
    <ligand>
        <name>S-adenosyl-L-methionine</name>
        <dbReference type="ChEBI" id="CHEBI:59789"/>
    </ligand>
</feature>
<evidence type="ECO:0000256" key="7">
    <source>
        <dbReference type="ARBA" id="ARBA00023004"/>
    </source>
</evidence>
<dbReference type="GeneID" id="66740491"/>
<evidence type="ECO:0000256" key="2">
    <source>
        <dbReference type="ARBA" id="ARBA00022552"/>
    </source>
</evidence>
<evidence type="ECO:0000256" key="6">
    <source>
        <dbReference type="ARBA" id="ARBA00022723"/>
    </source>
</evidence>
<proteinExistence type="inferred from homology"/>
<keyword evidence="6 11" id="KW-0479">Metal-binding</keyword>
<feature type="binding site" evidence="11">
    <location>
        <position position="87"/>
    </location>
    <ligand>
        <name>[4Fe-4S] cluster</name>
        <dbReference type="ChEBI" id="CHEBI:49883"/>
    </ligand>
</feature>
<dbReference type="EC" id="2.1.1.190" evidence="11"/>
<dbReference type="InterPro" id="IPR002792">
    <property type="entry name" value="TRAM_dom"/>
</dbReference>